<sequence length="143" mass="15400">MPEYRSNTSSEPLENADNGTAPRRMMDRTCAGSVYHASATDIAGNMRPPSSGYVNVVHVKLHARRTSALQSSSPLPQAVPSRELYGRRTRGGSPYSQTLLGAAHGCNKALAFGERSSSREAPFNRRERAATSKANSLYTLTGS</sequence>
<protein>
    <submittedName>
        <fullName evidence="1">Uncharacterized protein</fullName>
    </submittedName>
</protein>
<evidence type="ECO:0000313" key="2">
    <source>
        <dbReference type="Proteomes" id="UP000821845"/>
    </source>
</evidence>
<accession>A0ACB7RXD5</accession>
<proteinExistence type="predicted"/>
<organism evidence="1 2">
    <name type="scientific">Hyalomma asiaticum</name>
    <name type="common">Tick</name>
    <dbReference type="NCBI Taxonomy" id="266040"/>
    <lineage>
        <taxon>Eukaryota</taxon>
        <taxon>Metazoa</taxon>
        <taxon>Ecdysozoa</taxon>
        <taxon>Arthropoda</taxon>
        <taxon>Chelicerata</taxon>
        <taxon>Arachnida</taxon>
        <taxon>Acari</taxon>
        <taxon>Parasitiformes</taxon>
        <taxon>Ixodida</taxon>
        <taxon>Ixodoidea</taxon>
        <taxon>Ixodidae</taxon>
        <taxon>Hyalomminae</taxon>
        <taxon>Hyalomma</taxon>
    </lineage>
</organism>
<dbReference type="EMBL" id="CM023487">
    <property type="protein sequence ID" value="KAH6925179.1"/>
    <property type="molecule type" value="Genomic_DNA"/>
</dbReference>
<evidence type="ECO:0000313" key="1">
    <source>
        <dbReference type="EMBL" id="KAH6925179.1"/>
    </source>
</evidence>
<dbReference type="Proteomes" id="UP000821845">
    <property type="component" value="Chromosome 7"/>
</dbReference>
<comment type="caution">
    <text evidence="1">The sequence shown here is derived from an EMBL/GenBank/DDBJ whole genome shotgun (WGS) entry which is preliminary data.</text>
</comment>
<reference evidence="1" key="1">
    <citation type="submission" date="2020-05" db="EMBL/GenBank/DDBJ databases">
        <title>Large-scale comparative analyses of tick genomes elucidate their genetic diversity and vector capacities.</title>
        <authorList>
            <person name="Jia N."/>
            <person name="Wang J."/>
            <person name="Shi W."/>
            <person name="Du L."/>
            <person name="Sun Y."/>
            <person name="Zhan W."/>
            <person name="Jiang J."/>
            <person name="Wang Q."/>
            <person name="Zhang B."/>
            <person name="Ji P."/>
            <person name="Sakyi L.B."/>
            <person name="Cui X."/>
            <person name="Yuan T."/>
            <person name="Jiang B."/>
            <person name="Yang W."/>
            <person name="Lam T.T.-Y."/>
            <person name="Chang Q."/>
            <person name="Ding S."/>
            <person name="Wang X."/>
            <person name="Zhu J."/>
            <person name="Ruan X."/>
            <person name="Zhao L."/>
            <person name="Wei J."/>
            <person name="Que T."/>
            <person name="Du C."/>
            <person name="Cheng J."/>
            <person name="Dai P."/>
            <person name="Han X."/>
            <person name="Huang E."/>
            <person name="Gao Y."/>
            <person name="Liu J."/>
            <person name="Shao H."/>
            <person name="Ye R."/>
            <person name="Li L."/>
            <person name="Wei W."/>
            <person name="Wang X."/>
            <person name="Wang C."/>
            <person name="Yang T."/>
            <person name="Huo Q."/>
            <person name="Li W."/>
            <person name="Guo W."/>
            <person name="Chen H."/>
            <person name="Zhou L."/>
            <person name="Ni X."/>
            <person name="Tian J."/>
            <person name="Zhou Y."/>
            <person name="Sheng Y."/>
            <person name="Liu T."/>
            <person name="Pan Y."/>
            <person name="Xia L."/>
            <person name="Li J."/>
            <person name="Zhao F."/>
            <person name="Cao W."/>
        </authorList>
    </citation>
    <scope>NUCLEOTIDE SEQUENCE</scope>
    <source>
        <strain evidence="1">Hyas-2018</strain>
    </source>
</reference>
<name>A0ACB7RXD5_HYAAI</name>
<gene>
    <name evidence="1" type="ORF">HPB50_001483</name>
</gene>
<keyword evidence="2" id="KW-1185">Reference proteome</keyword>